<feature type="signal peptide" evidence="5">
    <location>
        <begin position="1"/>
        <end position="22"/>
    </location>
</feature>
<proteinExistence type="inferred from homology"/>
<comment type="similarity">
    <text evidence="1">Belongs to the 'GDSL' lipolytic enzyme family.</text>
</comment>
<dbReference type="CDD" id="cd01837">
    <property type="entry name" value="SGNH_plant_lipase_like"/>
    <property type="match status" value="1"/>
</dbReference>
<evidence type="ECO:0000313" key="6">
    <source>
        <dbReference type="Proteomes" id="UP001652600"/>
    </source>
</evidence>
<sequence length="384" mass="43034">MDLSFILLHLPFLISFLPSVFGCYTSIFNFGDSLSDTGNLYYTCSFPNPPNVCFFPYGETFFHRPTGRFSDGRLVLDFLAMSLGLPPVQPYQGVEKGITAEDFQKGLNFAVGGATALDLSFFEQRGIPNLPPTVDSLGNQFNSFNQSYSSICTSSPPKCKDIFKSSLFIMGEIGGNDYNYLFFDGRNIEELESLVLLVVNKIASVILELIELGVETLMVPSNLPIGCLPVYLEFYKTTSNESQFDPQNGCLKWLNQFSEYHNQQLQEQLKRIRVLHPHVHLIYVDYFNAAMRIYNAPKDFGLVEPLQVCCVDKNGSYYFPPPCGGAGTIVCDDPSKYASWDGLHLTEAAYELMATSIINGEFTFPQFSISCLQRNTSTQLLQLQ</sequence>
<dbReference type="RefSeq" id="XP_008439761.2">
    <property type="nucleotide sequence ID" value="XM_008441539.3"/>
</dbReference>
<keyword evidence="3" id="KW-0378">Hydrolase</keyword>
<dbReference type="FunCoup" id="A0A1S3AZJ0">
    <property type="interactions" value="229"/>
</dbReference>
<dbReference type="InterPro" id="IPR001087">
    <property type="entry name" value="GDSL"/>
</dbReference>
<dbReference type="SUPFAM" id="SSF52266">
    <property type="entry name" value="SGNH hydrolase"/>
    <property type="match status" value="1"/>
</dbReference>
<evidence type="ECO:0000256" key="4">
    <source>
        <dbReference type="ARBA" id="ARBA00023180"/>
    </source>
</evidence>
<evidence type="ECO:0000256" key="5">
    <source>
        <dbReference type="SAM" id="SignalP"/>
    </source>
</evidence>
<dbReference type="KEGG" id="cmo:103484462"/>
<dbReference type="PANTHER" id="PTHR22835:SF670">
    <property type="entry name" value="GDSL-LIKE LIPASE_ACYLHYDROLASE"/>
    <property type="match status" value="1"/>
</dbReference>
<dbReference type="Proteomes" id="UP001652600">
    <property type="component" value="Chromosome 8"/>
</dbReference>
<keyword evidence="4" id="KW-0325">Glycoprotein</keyword>
<keyword evidence="2 5" id="KW-0732">Signal</keyword>
<dbReference type="InParanoid" id="A0A1S3AZJ0"/>
<dbReference type="AlphaFoldDB" id="A0A1S3AZJ0"/>
<gene>
    <name evidence="7" type="primary">LOC103484462</name>
</gene>
<dbReference type="GO" id="GO:0016788">
    <property type="term" value="F:hydrolase activity, acting on ester bonds"/>
    <property type="evidence" value="ECO:0007669"/>
    <property type="project" value="InterPro"/>
</dbReference>
<dbReference type="eggNOG" id="ENOG502QSMM">
    <property type="taxonomic scope" value="Eukaryota"/>
</dbReference>
<dbReference type="Pfam" id="PF00657">
    <property type="entry name" value="Lipase_GDSL"/>
    <property type="match status" value="1"/>
</dbReference>
<feature type="chain" id="PRO_5046491098" evidence="5">
    <location>
        <begin position="23"/>
        <end position="384"/>
    </location>
</feature>
<evidence type="ECO:0000313" key="7">
    <source>
        <dbReference type="RefSeq" id="XP_008439761.2"/>
    </source>
</evidence>
<dbReference type="GeneID" id="103484462"/>
<evidence type="ECO:0000256" key="3">
    <source>
        <dbReference type="ARBA" id="ARBA00022801"/>
    </source>
</evidence>
<reference evidence="7" key="1">
    <citation type="submission" date="2025-08" db="UniProtKB">
        <authorList>
            <consortium name="RefSeq"/>
        </authorList>
    </citation>
    <scope>IDENTIFICATION</scope>
    <source>
        <tissue evidence="7">Stem</tissue>
    </source>
</reference>
<name>A0A1S3AZJ0_CUCME</name>
<dbReference type="Gene3D" id="3.40.50.1110">
    <property type="entry name" value="SGNH hydrolase"/>
    <property type="match status" value="1"/>
</dbReference>
<accession>A0A1S3AZJ0</accession>
<evidence type="ECO:0000256" key="1">
    <source>
        <dbReference type="ARBA" id="ARBA00008668"/>
    </source>
</evidence>
<dbReference type="InterPro" id="IPR035669">
    <property type="entry name" value="SGNH_plant_lipase-like"/>
</dbReference>
<protein>
    <submittedName>
        <fullName evidence="7">GDSL esterase/lipase At1g28570-like</fullName>
    </submittedName>
</protein>
<evidence type="ECO:0000256" key="2">
    <source>
        <dbReference type="ARBA" id="ARBA00022729"/>
    </source>
</evidence>
<dbReference type="PANTHER" id="PTHR22835">
    <property type="entry name" value="ZINC FINGER FYVE DOMAIN CONTAINING PROTEIN"/>
    <property type="match status" value="1"/>
</dbReference>
<dbReference type="InterPro" id="IPR036514">
    <property type="entry name" value="SGNH_hydro_sf"/>
</dbReference>
<organism evidence="6 7">
    <name type="scientific">Cucumis melo</name>
    <name type="common">Muskmelon</name>
    <dbReference type="NCBI Taxonomy" id="3656"/>
    <lineage>
        <taxon>Eukaryota</taxon>
        <taxon>Viridiplantae</taxon>
        <taxon>Streptophyta</taxon>
        <taxon>Embryophyta</taxon>
        <taxon>Tracheophyta</taxon>
        <taxon>Spermatophyta</taxon>
        <taxon>Magnoliopsida</taxon>
        <taxon>eudicotyledons</taxon>
        <taxon>Gunneridae</taxon>
        <taxon>Pentapetalae</taxon>
        <taxon>rosids</taxon>
        <taxon>fabids</taxon>
        <taxon>Cucurbitales</taxon>
        <taxon>Cucurbitaceae</taxon>
        <taxon>Benincaseae</taxon>
        <taxon>Cucumis</taxon>
    </lineage>
</organism>
<keyword evidence="6" id="KW-1185">Reference proteome</keyword>